<evidence type="ECO:0000313" key="3">
    <source>
        <dbReference type="WBParaSite" id="NBR_0001335801-mRNA-1"/>
    </source>
</evidence>
<accession>A0A0N4YAE6</accession>
<evidence type="ECO:0000313" key="1">
    <source>
        <dbReference type="EMBL" id="VDL76948.1"/>
    </source>
</evidence>
<reference evidence="1 2" key="2">
    <citation type="submission" date="2018-11" db="EMBL/GenBank/DDBJ databases">
        <authorList>
            <consortium name="Pathogen Informatics"/>
        </authorList>
    </citation>
    <scope>NUCLEOTIDE SEQUENCE [LARGE SCALE GENOMIC DNA]</scope>
</reference>
<keyword evidence="2" id="KW-1185">Reference proteome</keyword>
<gene>
    <name evidence="1" type="ORF">NBR_LOCUS13359</name>
</gene>
<name>A0A0N4YAE6_NIPBR</name>
<dbReference type="Proteomes" id="UP000271162">
    <property type="component" value="Unassembled WGS sequence"/>
</dbReference>
<dbReference type="EMBL" id="UYSL01021016">
    <property type="protein sequence ID" value="VDL76948.1"/>
    <property type="molecule type" value="Genomic_DNA"/>
</dbReference>
<reference evidence="3" key="1">
    <citation type="submission" date="2017-02" db="UniProtKB">
        <authorList>
            <consortium name="WormBaseParasite"/>
        </authorList>
    </citation>
    <scope>IDENTIFICATION</scope>
</reference>
<evidence type="ECO:0000313" key="2">
    <source>
        <dbReference type="Proteomes" id="UP000271162"/>
    </source>
</evidence>
<protein>
    <submittedName>
        <fullName evidence="3">Vinculin</fullName>
    </submittedName>
</protein>
<organism evidence="3">
    <name type="scientific">Nippostrongylus brasiliensis</name>
    <name type="common">Rat hookworm</name>
    <dbReference type="NCBI Taxonomy" id="27835"/>
    <lineage>
        <taxon>Eukaryota</taxon>
        <taxon>Metazoa</taxon>
        <taxon>Ecdysozoa</taxon>
        <taxon>Nematoda</taxon>
        <taxon>Chromadorea</taxon>
        <taxon>Rhabditida</taxon>
        <taxon>Rhabditina</taxon>
        <taxon>Rhabditomorpha</taxon>
        <taxon>Strongyloidea</taxon>
        <taxon>Heligmosomidae</taxon>
        <taxon>Nippostrongylus</taxon>
    </lineage>
</organism>
<sequence length="126" mass="14212">MLQEAARMMEPVLEHKLYVIMALKYEKQGLSALLNRVNPWDQKYDEVAKNMVSAAACLVLAAELKRPVPNGTDQEEALDLFDGQKQPETVQKAVTLAEKVLNDIIRELPPGSFTEPLLRNTPYHSH</sequence>
<dbReference type="AlphaFoldDB" id="A0A0N4YAE6"/>
<proteinExistence type="predicted"/>
<dbReference type="WBParaSite" id="NBR_0001335801-mRNA-1">
    <property type="protein sequence ID" value="NBR_0001335801-mRNA-1"/>
    <property type="gene ID" value="NBR_0001335801"/>
</dbReference>